<name>A0ABT2NER0_9CYAN</name>
<keyword evidence="2" id="KW-1133">Transmembrane helix</keyword>
<feature type="region of interest" description="Disordered" evidence="1">
    <location>
        <begin position="173"/>
        <end position="399"/>
    </location>
</feature>
<dbReference type="EMBL" id="JAMXFA010000056">
    <property type="protein sequence ID" value="MCT7981193.1"/>
    <property type="molecule type" value="Genomic_DNA"/>
</dbReference>
<evidence type="ECO:0000256" key="2">
    <source>
        <dbReference type="SAM" id="Phobius"/>
    </source>
</evidence>
<comment type="caution">
    <text evidence="3">The sequence shown here is derived from an EMBL/GenBank/DDBJ whole genome shotgun (WGS) entry which is preliminary data.</text>
</comment>
<keyword evidence="2" id="KW-0472">Membrane</keyword>
<feature type="compositionally biased region" description="Low complexity" evidence="1">
    <location>
        <begin position="490"/>
        <end position="503"/>
    </location>
</feature>
<feature type="region of interest" description="Disordered" evidence="1">
    <location>
        <begin position="425"/>
        <end position="550"/>
    </location>
</feature>
<evidence type="ECO:0000256" key="1">
    <source>
        <dbReference type="SAM" id="MobiDB-lite"/>
    </source>
</evidence>
<sequence>MSNPNSTSPAIRKIRAQLRNYTRPFVWGSVLILGLLTLLIWQFSNNPEEFYLFSLEDEEEMELGNEPEEGMGISAEDSAIAADIDSSSVLINDLNQIQPPPSVSLPTPSDSDRRSPSTRRSQPNRTQSSTNTRLQGGEDPNQNGENLYKLPGLSILSSSDNAASGSEALPEVSILGVPTPPENSTATPPPPGNPLGIASGSVNNFETPDLTRLPVSPLQSAMERLYSPNNSTRGDRNPDNPQTSPGGESTPQEQSNRGNSGENRPNAAQNPRNSGSQTAPNSFGNTPQPAQPPNGTPQNGTNPSGNPIPPGPNNPYGTPLTSPSPYGNQPQLTPTPNSTPGNLPNSSGLPGSGSNQPAVNPSLQLTPRLPGEVSPNYTLDYSEDYNNPNNYQPLPATPAIPNSSPMNAYDYLLRLRGEQVPLAPTAPTAAPLAPNNLGTARDLTPNSSVYQPPRNQPVGNSPAVSPGIQPLNQPNNLPSPSPLNPARNVPLYQPLNPSSLPSPQMDNSGLNLNRDTPGVQPIQPIEPFSVPNSIPGRPIGGGKINTFSNP</sequence>
<feature type="compositionally biased region" description="Polar residues" evidence="1">
    <location>
        <begin position="320"/>
        <end position="339"/>
    </location>
</feature>
<reference evidence="3 4" key="1">
    <citation type="journal article" date="2022" name="Front. Microbiol.">
        <title>High genomic differentiation and limited gene flow indicate recent cryptic speciation within the genus Laspinema (cyanobacteria).</title>
        <authorList>
            <person name="Stanojkovic A."/>
            <person name="Skoupy S."/>
            <person name="Skaloud P."/>
            <person name="Dvorak P."/>
        </authorList>
    </citation>
    <scope>NUCLEOTIDE SEQUENCE [LARGE SCALE GENOMIC DNA]</scope>
    <source>
        <strain evidence="3 4">D3b</strain>
    </source>
</reference>
<feature type="compositionally biased region" description="Polar residues" evidence="1">
    <location>
        <begin position="375"/>
        <end position="392"/>
    </location>
</feature>
<keyword evidence="4" id="KW-1185">Reference proteome</keyword>
<keyword evidence="2" id="KW-0812">Transmembrane</keyword>
<organism evidence="3 4">
    <name type="scientific">Laspinema olomoucense D3b</name>
    <dbReference type="NCBI Taxonomy" id="2953688"/>
    <lineage>
        <taxon>Bacteria</taxon>
        <taxon>Bacillati</taxon>
        <taxon>Cyanobacteriota</taxon>
        <taxon>Cyanophyceae</taxon>
        <taxon>Oscillatoriophycideae</taxon>
        <taxon>Oscillatoriales</taxon>
        <taxon>Laspinemataceae</taxon>
        <taxon>Laspinema</taxon>
        <taxon>Laspinema olomoucense</taxon>
    </lineage>
</organism>
<feature type="compositionally biased region" description="Polar residues" evidence="1">
    <location>
        <begin position="356"/>
        <end position="365"/>
    </location>
</feature>
<dbReference type="Proteomes" id="UP001525961">
    <property type="component" value="Unassembled WGS sequence"/>
</dbReference>
<feature type="compositionally biased region" description="Low complexity" evidence="1">
    <location>
        <begin position="296"/>
        <end position="305"/>
    </location>
</feature>
<feature type="compositionally biased region" description="Polar residues" evidence="1">
    <location>
        <begin position="504"/>
        <end position="514"/>
    </location>
</feature>
<protein>
    <submittedName>
        <fullName evidence="3">Uncharacterized protein</fullName>
    </submittedName>
</protein>
<evidence type="ECO:0000313" key="3">
    <source>
        <dbReference type="EMBL" id="MCT7981193.1"/>
    </source>
</evidence>
<evidence type="ECO:0000313" key="4">
    <source>
        <dbReference type="Proteomes" id="UP001525961"/>
    </source>
</evidence>
<feature type="transmembrane region" description="Helical" evidence="2">
    <location>
        <begin position="21"/>
        <end position="41"/>
    </location>
</feature>
<feature type="region of interest" description="Disordered" evidence="1">
    <location>
        <begin position="94"/>
        <end position="149"/>
    </location>
</feature>
<dbReference type="RefSeq" id="WP_261237384.1">
    <property type="nucleotide sequence ID" value="NZ_JAMXFA010000056.1"/>
</dbReference>
<proteinExistence type="predicted"/>
<feature type="compositionally biased region" description="Low complexity" evidence="1">
    <location>
        <begin position="340"/>
        <end position="355"/>
    </location>
</feature>
<feature type="compositionally biased region" description="Polar residues" evidence="1">
    <location>
        <begin position="123"/>
        <end position="145"/>
    </location>
</feature>
<feature type="compositionally biased region" description="Low complexity" evidence="1">
    <location>
        <begin position="425"/>
        <end position="434"/>
    </location>
</feature>
<gene>
    <name evidence="3" type="ORF">NG792_26030</name>
</gene>
<feature type="compositionally biased region" description="Polar residues" evidence="1">
    <location>
        <begin position="239"/>
        <end position="288"/>
    </location>
</feature>
<accession>A0ABT2NER0</accession>